<name>A0A1X7D6Y5_9HYPH</name>
<dbReference type="Pfam" id="PF00535">
    <property type="entry name" value="Glycos_transf_2"/>
    <property type="match status" value="1"/>
</dbReference>
<sequence length="338" mass="37451">MKRTMADTAHQTICVIIAAKNAADTIGVAIQSALNEAHVSEVVVVDDGSTDGTAAVARETDDGSGRLTVVSFEKNRGPSAARNHAIAISSAPLIAILDADDFFFPGRFAPMLAEEGWDLIADNIAFIYEPSEIPHPERFEARAKTMSLTEFVEGNISKRGVKRGETGFLKPVIRRNFLEAHGLRYKEEMRLGEDYDFYVRALAKGARYKVIEHCGYGAVVRQDSLSGRHRTEDLRKFYEADEAILADPALSREARAVIARHRDHIRDRYELRAFLDVKSQSGKLAAIRRLLARPQVLPAVATGIFLDKLDLLRARSSKAPAEPVRMRYLLPGIPAVQK</sequence>
<evidence type="ECO:0000313" key="2">
    <source>
        <dbReference type="EMBL" id="SMF10091.1"/>
    </source>
</evidence>
<reference evidence="3" key="1">
    <citation type="submission" date="2017-04" db="EMBL/GenBank/DDBJ databases">
        <authorList>
            <person name="Varghese N."/>
            <person name="Submissions S."/>
        </authorList>
    </citation>
    <scope>NUCLEOTIDE SEQUENCE [LARGE SCALE GENOMIC DNA]</scope>
    <source>
        <strain evidence="3">B4P</strain>
    </source>
</reference>
<proteinExistence type="predicted"/>
<evidence type="ECO:0000313" key="3">
    <source>
        <dbReference type="Proteomes" id="UP000192903"/>
    </source>
</evidence>
<dbReference type="PANTHER" id="PTHR43685:SF2">
    <property type="entry name" value="GLYCOSYLTRANSFERASE 2-LIKE DOMAIN-CONTAINING PROTEIN"/>
    <property type="match status" value="1"/>
</dbReference>
<dbReference type="InterPro" id="IPR029044">
    <property type="entry name" value="Nucleotide-diphossugar_trans"/>
</dbReference>
<evidence type="ECO:0000259" key="1">
    <source>
        <dbReference type="Pfam" id="PF00535"/>
    </source>
</evidence>
<dbReference type="Proteomes" id="UP000192903">
    <property type="component" value="Unassembled WGS sequence"/>
</dbReference>
<dbReference type="PANTHER" id="PTHR43685">
    <property type="entry name" value="GLYCOSYLTRANSFERASE"/>
    <property type="match status" value="1"/>
</dbReference>
<gene>
    <name evidence="2" type="ORF">SAMN02982989_5131</name>
</gene>
<accession>A0A1X7D6Y5</accession>
<organism evidence="2 3">
    <name type="scientific">Xaviernesmea oryzae</name>
    <dbReference type="NCBI Taxonomy" id="464029"/>
    <lineage>
        <taxon>Bacteria</taxon>
        <taxon>Pseudomonadati</taxon>
        <taxon>Pseudomonadota</taxon>
        <taxon>Alphaproteobacteria</taxon>
        <taxon>Hyphomicrobiales</taxon>
        <taxon>Rhizobiaceae</taxon>
        <taxon>Rhizobium/Agrobacterium group</taxon>
        <taxon>Xaviernesmea</taxon>
    </lineage>
</organism>
<dbReference type="EMBL" id="FXAF01000002">
    <property type="protein sequence ID" value="SMF10091.1"/>
    <property type="molecule type" value="Genomic_DNA"/>
</dbReference>
<dbReference type="CDD" id="cd00761">
    <property type="entry name" value="Glyco_tranf_GTA_type"/>
    <property type="match status" value="1"/>
</dbReference>
<keyword evidence="3" id="KW-1185">Reference proteome</keyword>
<dbReference type="InterPro" id="IPR001173">
    <property type="entry name" value="Glyco_trans_2-like"/>
</dbReference>
<protein>
    <submittedName>
        <fullName evidence="2">Succinoglycan biosynthesis protein ExoU</fullName>
    </submittedName>
</protein>
<dbReference type="InterPro" id="IPR050834">
    <property type="entry name" value="Glycosyltransf_2"/>
</dbReference>
<feature type="domain" description="Glycosyltransferase 2-like" evidence="1">
    <location>
        <begin position="14"/>
        <end position="116"/>
    </location>
</feature>
<dbReference type="SUPFAM" id="SSF53448">
    <property type="entry name" value="Nucleotide-diphospho-sugar transferases"/>
    <property type="match status" value="1"/>
</dbReference>
<dbReference type="STRING" id="464029.SAMN02982989_5131"/>
<dbReference type="Gene3D" id="3.90.550.10">
    <property type="entry name" value="Spore Coat Polysaccharide Biosynthesis Protein SpsA, Chain A"/>
    <property type="match status" value="1"/>
</dbReference>
<dbReference type="AlphaFoldDB" id="A0A1X7D6Y5"/>